<dbReference type="AlphaFoldDB" id="A0A2C6KD44"/>
<sequence>SASRSRERKEQTAVLFLSTSSICRVLECMLKGLVTTLKIWRYSWRTLIQSLEPLL</sequence>
<protein>
    <submittedName>
        <fullName evidence="1">Uncharacterized protein</fullName>
    </submittedName>
</protein>
<keyword evidence="2" id="KW-1185">Reference proteome</keyword>
<feature type="non-terminal residue" evidence="1">
    <location>
        <position position="1"/>
    </location>
</feature>
<comment type="caution">
    <text evidence="1">The sequence shown here is derived from an EMBL/GenBank/DDBJ whole genome shotgun (WGS) entry which is preliminary data.</text>
</comment>
<evidence type="ECO:0000313" key="1">
    <source>
        <dbReference type="EMBL" id="PHJ18530.1"/>
    </source>
</evidence>
<dbReference type="EMBL" id="MIGC01004092">
    <property type="protein sequence ID" value="PHJ18530.1"/>
    <property type="molecule type" value="Genomic_DNA"/>
</dbReference>
<gene>
    <name evidence="1" type="ORF">CSUI_007643</name>
</gene>
<dbReference type="RefSeq" id="XP_067920236.1">
    <property type="nucleotide sequence ID" value="XM_068067788.1"/>
</dbReference>
<proteinExistence type="predicted"/>
<evidence type="ECO:0000313" key="2">
    <source>
        <dbReference type="Proteomes" id="UP000221165"/>
    </source>
</evidence>
<dbReference type="Proteomes" id="UP000221165">
    <property type="component" value="Unassembled WGS sequence"/>
</dbReference>
<organism evidence="1 2">
    <name type="scientific">Cystoisospora suis</name>
    <dbReference type="NCBI Taxonomy" id="483139"/>
    <lineage>
        <taxon>Eukaryota</taxon>
        <taxon>Sar</taxon>
        <taxon>Alveolata</taxon>
        <taxon>Apicomplexa</taxon>
        <taxon>Conoidasida</taxon>
        <taxon>Coccidia</taxon>
        <taxon>Eucoccidiorida</taxon>
        <taxon>Eimeriorina</taxon>
        <taxon>Sarcocystidae</taxon>
        <taxon>Cystoisospora</taxon>
    </lineage>
</organism>
<reference evidence="1 2" key="1">
    <citation type="journal article" date="2017" name="Int. J. Parasitol.">
        <title>The genome of the protozoan parasite Cystoisospora suis and a reverse vaccinology approach to identify vaccine candidates.</title>
        <authorList>
            <person name="Palmieri N."/>
            <person name="Shrestha A."/>
            <person name="Ruttkowski B."/>
            <person name="Beck T."/>
            <person name="Vogl C."/>
            <person name="Tomley F."/>
            <person name="Blake D.P."/>
            <person name="Joachim A."/>
        </authorList>
    </citation>
    <scope>NUCLEOTIDE SEQUENCE [LARGE SCALE GENOMIC DNA]</scope>
    <source>
        <strain evidence="1 2">Wien I</strain>
    </source>
</reference>
<dbReference type="GeneID" id="94430999"/>
<name>A0A2C6KD44_9APIC</name>
<dbReference type="VEuPathDB" id="ToxoDB:CSUI_007643"/>
<accession>A0A2C6KD44</accession>